<name>A0A1F4VE26_UNCKA</name>
<dbReference type="PRINTS" id="PR00773">
    <property type="entry name" value="GRPEPROTEIN"/>
</dbReference>
<dbReference type="AlphaFoldDB" id="A0A1F4VE26"/>
<gene>
    <name evidence="3" type="primary">grpE</name>
    <name evidence="6" type="ORF">A3A78_04610</name>
</gene>
<reference evidence="6 7" key="1">
    <citation type="journal article" date="2016" name="Nat. Commun.">
        <title>Thousands of microbial genomes shed light on interconnected biogeochemical processes in an aquifer system.</title>
        <authorList>
            <person name="Anantharaman K."/>
            <person name="Brown C.T."/>
            <person name="Hug L.A."/>
            <person name="Sharon I."/>
            <person name="Castelle C.J."/>
            <person name="Probst A.J."/>
            <person name="Thomas B.C."/>
            <person name="Singh A."/>
            <person name="Wilkins M.J."/>
            <person name="Karaoz U."/>
            <person name="Brodie E.L."/>
            <person name="Williams K.H."/>
            <person name="Hubbard S.S."/>
            <person name="Banfield J.F."/>
        </authorList>
    </citation>
    <scope>NUCLEOTIDE SEQUENCE [LARGE SCALE GENOMIC DNA]</scope>
</reference>
<evidence type="ECO:0000313" key="6">
    <source>
        <dbReference type="EMBL" id="OGC55228.1"/>
    </source>
</evidence>
<dbReference type="Proteomes" id="UP000176504">
    <property type="component" value="Unassembled WGS sequence"/>
</dbReference>
<proteinExistence type="inferred from homology"/>
<comment type="subunit">
    <text evidence="3">Homodimer.</text>
</comment>
<dbReference type="PANTHER" id="PTHR21237">
    <property type="entry name" value="GRPE PROTEIN"/>
    <property type="match status" value="1"/>
</dbReference>
<comment type="subcellular location">
    <subcellularLocation>
        <location evidence="3">Cytoplasm</location>
    </subcellularLocation>
</comment>
<sequence>MDNNISDQNDQKQNEKDLKVKELEESWKRALADYKNLERRFNEEKEAVVAFSNFILLERLIPVLDNLENLCEHLSDQGLALITKQLSDIIKDEGAEEIEALGKDFDPSSMEASEIVEGEDNKVIEVVLKGYKIRDKVIRPARVKVGKAIGS</sequence>
<comment type="caution">
    <text evidence="6">The sequence shown here is derived from an EMBL/GenBank/DDBJ whole genome shotgun (WGS) entry which is preliminary data.</text>
</comment>
<dbReference type="GO" id="GO:0051082">
    <property type="term" value="F:unfolded protein binding"/>
    <property type="evidence" value="ECO:0007669"/>
    <property type="project" value="TreeGrafter"/>
</dbReference>
<accession>A0A1F4VE26</accession>
<evidence type="ECO:0000256" key="2">
    <source>
        <dbReference type="ARBA" id="ARBA00023186"/>
    </source>
</evidence>
<comment type="function">
    <text evidence="3 4">Participates actively in the response to hyperosmotic and heat shock by preventing the aggregation of stress-denatured proteins, in association with DnaK and GrpE. It is the nucleotide exchange factor for DnaK and may function as a thermosensor. Unfolded proteins bind initially to DnaJ; upon interaction with the DnaJ-bound protein, DnaK hydrolyzes its bound ATP, resulting in the formation of a stable complex. GrpE releases ADP from DnaK; ATP binding to DnaK triggers the release of the substrate protein, thus completing the reaction cycle. Several rounds of ATP-dependent interactions between DnaJ, DnaK and GrpE are required for fully efficient folding.</text>
</comment>
<dbReference type="GO" id="GO:0042803">
    <property type="term" value="F:protein homodimerization activity"/>
    <property type="evidence" value="ECO:0007669"/>
    <property type="project" value="InterPro"/>
</dbReference>
<dbReference type="Gene3D" id="3.90.20.20">
    <property type="match status" value="1"/>
</dbReference>
<dbReference type="PANTHER" id="PTHR21237:SF23">
    <property type="entry name" value="GRPE PROTEIN HOMOLOG, MITOCHONDRIAL"/>
    <property type="match status" value="1"/>
</dbReference>
<dbReference type="GO" id="GO:0005737">
    <property type="term" value="C:cytoplasm"/>
    <property type="evidence" value="ECO:0007669"/>
    <property type="project" value="UniProtKB-SubCell"/>
</dbReference>
<dbReference type="InterPro" id="IPR000740">
    <property type="entry name" value="GrpE"/>
</dbReference>
<dbReference type="Gene3D" id="2.30.22.10">
    <property type="entry name" value="Head domain of nucleotide exchange factor GrpE"/>
    <property type="match status" value="1"/>
</dbReference>
<evidence type="ECO:0000256" key="1">
    <source>
        <dbReference type="ARBA" id="ARBA00009054"/>
    </source>
</evidence>
<evidence type="ECO:0000256" key="3">
    <source>
        <dbReference type="HAMAP-Rule" id="MF_01151"/>
    </source>
</evidence>
<dbReference type="InterPro" id="IPR013805">
    <property type="entry name" value="GrpE_CC"/>
</dbReference>
<evidence type="ECO:0000256" key="4">
    <source>
        <dbReference type="RuleBase" id="RU000639"/>
    </source>
</evidence>
<dbReference type="HAMAP" id="MF_01151">
    <property type="entry name" value="GrpE"/>
    <property type="match status" value="1"/>
</dbReference>
<keyword evidence="2 3" id="KW-0143">Chaperone</keyword>
<comment type="similarity">
    <text evidence="1 3 5">Belongs to the GrpE family.</text>
</comment>
<dbReference type="GO" id="GO:0000774">
    <property type="term" value="F:adenyl-nucleotide exchange factor activity"/>
    <property type="evidence" value="ECO:0007669"/>
    <property type="project" value="InterPro"/>
</dbReference>
<dbReference type="EMBL" id="MEVI01000003">
    <property type="protein sequence ID" value="OGC55228.1"/>
    <property type="molecule type" value="Genomic_DNA"/>
</dbReference>
<dbReference type="GO" id="GO:0051087">
    <property type="term" value="F:protein-folding chaperone binding"/>
    <property type="evidence" value="ECO:0007669"/>
    <property type="project" value="InterPro"/>
</dbReference>
<organism evidence="6 7">
    <name type="scientific">candidate division WWE3 bacterium RIFCSPLOWO2_01_FULL_41_18</name>
    <dbReference type="NCBI Taxonomy" id="1802625"/>
    <lineage>
        <taxon>Bacteria</taxon>
        <taxon>Katanobacteria</taxon>
    </lineage>
</organism>
<dbReference type="InterPro" id="IPR009012">
    <property type="entry name" value="GrpE_head"/>
</dbReference>
<dbReference type="SUPFAM" id="SSF58014">
    <property type="entry name" value="Coiled-coil domain of nucleotide exchange factor GrpE"/>
    <property type="match status" value="1"/>
</dbReference>
<dbReference type="SUPFAM" id="SSF51064">
    <property type="entry name" value="Head domain of nucleotide exchange factor GrpE"/>
    <property type="match status" value="1"/>
</dbReference>
<dbReference type="Pfam" id="PF01025">
    <property type="entry name" value="GrpE"/>
    <property type="match status" value="1"/>
</dbReference>
<keyword evidence="3" id="KW-0963">Cytoplasm</keyword>
<evidence type="ECO:0000313" key="7">
    <source>
        <dbReference type="Proteomes" id="UP000176504"/>
    </source>
</evidence>
<dbReference type="PROSITE" id="PS01071">
    <property type="entry name" value="GRPE"/>
    <property type="match status" value="1"/>
</dbReference>
<keyword evidence="3 4" id="KW-0346">Stress response</keyword>
<dbReference type="CDD" id="cd00446">
    <property type="entry name" value="GrpE"/>
    <property type="match status" value="1"/>
</dbReference>
<protein>
    <recommendedName>
        <fullName evidence="3 4">Protein GrpE</fullName>
    </recommendedName>
    <alternativeName>
        <fullName evidence="3">HSP-70 cofactor</fullName>
    </alternativeName>
</protein>
<dbReference type="GO" id="GO:0006457">
    <property type="term" value="P:protein folding"/>
    <property type="evidence" value="ECO:0007669"/>
    <property type="project" value="InterPro"/>
</dbReference>
<evidence type="ECO:0000256" key="5">
    <source>
        <dbReference type="RuleBase" id="RU004478"/>
    </source>
</evidence>